<evidence type="ECO:0000313" key="11">
    <source>
        <dbReference type="Proteomes" id="UP001623290"/>
    </source>
</evidence>
<evidence type="ECO:0000256" key="6">
    <source>
        <dbReference type="ARBA" id="ARBA00022723"/>
    </source>
</evidence>
<evidence type="ECO:0000256" key="7">
    <source>
        <dbReference type="ARBA" id="ARBA00022801"/>
    </source>
</evidence>
<organism evidence="10 11">
    <name type="scientific">Thioclava litoralis</name>
    <dbReference type="NCBI Taxonomy" id="3076557"/>
    <lineage>
        <taxon>Bacteria</taxon>
        <taxon>Pseudomonadati</taxon>
        <taxon>Pseudomonadota</taxon>
        <taxon>Alphaproteobacteria</taxon>
        <taxon>Rhodobacterales</taxon>
        <taxon>Paracoccaceae</taxon>
        <taxon>Thioclava</taxon>
    </lineage>
</organism>
<sequence>MTAIAAAAPPLSVIFDLDGTLVESAAAIQLALNQALAAQHLPELPVATVRGFIGHGVPHLMNCVADHLEIPRSSSKLSQLFHAFSAQYEVQREGNTLFEGARSALQALRLQGVALGLCTNKPMQPAKTVLQHLNIEEFFDYIIAGDSLSVRKPDPQMLLVARAALSAEHCLYVGDSEVDAETAHAAGVPFLLFTRGYRKSTIDSLAPWASFDDFAQFPDYVAKFLREIPEA</sequence>
<dbReference type="InterPro" id="IPR023214">
    <property type="entry name" value="HAD_sf"/>
</dbReference>
<keyword evidence="9" id="KW-0119">Carbohydrate metabolism</keyword>
<name>A0ABZ1DZW1_9RHOB</name>
<proteinExistence type="inferred from homology"/>
<evidence type="ECO:0000256" key="3">
    <source>
        <dbReference type="ARBA" id="ARBA00004818"/>
    </source>
</evidence>
<dbReference type="NCBIfam" id="TIGR01549">
    <property type="entry name" value="HAD-SF-IA-v1"/>
    <property type="match status" value="1"/>
</dbReference>
<evidence type="ECO:0000256" key="5">
    <source>
        <dbReference type="ARBA" id="ARBA00013078"/>
    </source>
</evidence>
<keyword evidence="6" id="KW-0479">Metal-binding</keyword>
<evidence type="ECO:0000256" key="4">
    <source>
        <dbReference type="ARBA" id="ARBA00006171"/>
    </source>
</evidence>
<evidence type="ECO:0000256" key="9">
    <source>
        <dbReference type="ARBA" id="ARBA00023277"/>
    </source>
</evidence>
<dbReference type="PANTHER" id="PTHR43434">
    <property type="entry name" value="PHOSPHOGLYCOLATE PHOSPHATASE"/>
    <property type="match status" value="1"/>
</dbReference>
<gene>
    <name evidence="10" type="primary">gph</name>
    <name evidence="10" type="ORF">RPE78_12600</name>
</gene>
<dbReference type="EC" id="3.1.3.18" evidence="5"/>
<dbReference type="InterPro" id="IPR023198">
    <property type="entry name" value="PGP-like_dom2"/>
</dbReference>
<dbReference type="PANTHER" id="PTHR43434:SF1">
    <property type="entry name" value="PHOSPHOGLYCOLATE PHOSPHATASE"/>
    <property type="match status" value="1"/>
</dbReference>
<dbReference type="EMBL" id="CP135443">
    <property type="protein sequence ID" value="WRY33507.1"/>
    <property type="molecule type" value="Genomic_DNA"/>
</dbReference>
<dbReference type="Gene3D" id="3.40.50.1000">
    <property type="entry name" value="HAD superfamily/HAD-like"/>
    <property type="match status" value="1"/>
</dbReference>
<protein>
    <recommendedName>
        <fullName evidence="5">phosphoglycolate phosphatase</fullName>
        <ecNumber evidence="5">3.1.3.18</ecNumber>
    </recommendedName>
</protein>
<dbReference type="SUPFAM" id="SSF56784">
    <property type="entry name" value="HAD-like"/>
    <property type="match status" value="1"/>
</dbReference>
<dbReference type="RefSeq" id="WP_339107280.1">
    <property type="nucleotide sequence ID" value="NZ_CP135443.1"/>
</dbReference>
<reference evidence="10 11" key="1">
    <citation type="submission" date="2023-09" db="EMBL/GenBank/DDBJ databases">
        <title>Thioclava shenzhenensis sp. nov., a multidrug resistant bacteria-antagonizing species isolated from coastal seawater.</title>
        <authorList>
            <person name="Long M."/>
        </authorList>
    </citation>
    <scope>NUCLEOTIDE SEQUENCE [LARGE SCALE GENOMIC DNA]</scope>
    <source>
        <strain evidence="10 11">FTW29</strain>
    </source>
</reference>
<evidence type="ECO:0000256" key="8">
    <source>
        <dbReference type="ARBA" id="ARBA00022842"/>
    </source>
</evidence>
<comment type="pathway">
    <text evidence="3">Organic acid metabolism; glycolate biosynthesis; glycolate from 2-phosphoglycolate: step 1/1.</text>
</comment>
<dbReference type="Proteomes" id="UP001623290">
    <property type="component" value="Chromosome"/>
</dbReference>
<dbReference type="Pfam" id="PF13419">
    <property type="entry name" value="HAD_2"/>
    <property type="match status" value="1"/>
</dbReference>
<dbReference type="InterPro" id="IPR041492">
    <property type="entry name" value="HAD_2"/>
</dbReference>
<dbReference type="InterPro" id="IPR037512">
    <property type="entry name" value="PGPase_prok"/>
</dbReference>
<dbReference type="InterPro" id="IPR036412">
    <property type="entry name" value="HAD-like_sf"/>
</dbReference>
<dbReference type="GO" id="GO:0008967">
    <property type="term" value="F:phosphoglycolate phosphatase activity"/>
    <property type="evidence" value="ECO:0007669"/>
    <property type="project" value="UniProtKB-EC"/>
</dbReference>
<comment type="catalytic activity">
    <reaction evidence="1">
        <text>2-phosphoglycolate + H2O = glycolate + phosphate</text>
        <dbReference type="Rhea" id="RHEA:14369"/>
        <dbReference type="ChEBI" id="CHEBI:15377"/>
        <dbReference type="ChEBI" id="CHEBI:29805"/>
        <dbReference type="ChEBI" id="CHEBI:43474"/>
        <dbReference type="ChEBI" id="CHEBI:58033"/>
        <dbReference type="EC" id="3.1.3.18"/>
    </reaction>
</comment>
<keyword evidence="11" id="KW-1185">Reference proteome</keyword>
<dbReference type="NCBIfam" id="TIGR01449">
    <property type="entry name" value="PGP_bact"/>
    <property type="match status" value="1"/>
</dbReference>
<dbReference type="InterPro" id="IPR050155">
    <property type="entry name" value="HAD-like_hydrolase_sf"/>
</dbReference>
<dbReference type="SFLD" id="SFLDG01129">
    <property type="entry name" value="C1.5:_HAD__Beta-PGM__Phosphata"/>
    <property type="match status" value="1"/>
</dbReference>
<comment type="similarity">
    <text evidence="4">Belongs to the HAD-like hydrolase superfamily. CbbY/CbbZ/Gph/YieH family.</text>
</comment>
<comment type="cofactor">
    <cofactor evidence="2">
        <name>Mg(2+)</name>
        <dbReference type="ChEBI" id="CHEBI:18420"/>
    </cofactor>
</comment>
<evidence type="ECO:0000313" key="10">
    <source>
        <dbReference type="EMBL" id="WRY33507.1"/>
    </source>
</evidence>
<evidence type="ECO:0000256" key="1">
    <source>
        <dbReference type="ARBA" id="ARBA00000830"/>
    </source>
</evidence>
<dbReference type="InterPro" id="IPR006439">
    <property type="entry name" value="HAD-SF_hydro_IA"/>
</dbReference>
<dbReference type="SFLD" id="SFLDG01135">
    <property type="entry name" value="C1.5.6:_HAD__Beta-PGM__Phospha"/>
    <property type="match status" value="1"/>
</dbReference>
<keyword evidence="7 10" id="KW-0378">Hydrolase</keyword>
<dbReference type="Gene3D" id="1.10.150.240">
    <property type="entry name" value="Putative phosphatase, domain 2"/>
    <property type="match status" value="1"/>
</dbReference>
<accession>A0ABZ1DZW1</accession>
<evidence type="ECO:0000256" key="2">
    <source>
        <dbReference type="ARBA" id="ARBA00001946"/>
    </source>
</evidence>
<dbReference type="PRINTS" id="PR00413">
    <property type="entry name" value="HADHALOGNASE"/>
</dbReference>
<keyword evidence="8" id="KW-0460">Magnesium</keyword>
<dbReference type="SFLD" id="SFLDS00003">
    <property type="entry name" value="Haloacid_Dehalogenase"/>
    <property type="match status" value="1"/>
</dbReference>